<dbReference type="SMART" id="SM00382">
    <property type="entry name" value="AAA"/>
    <property type="match status" value="1"/>
</dbReference>
<evidence type="ECO:0000256" key="2">
    <source>
        <dbReference type="ARBA" id="ARBA00022741"/>
    </source>
</evidence>
<name>A0ABV8AUV9_9BACT</name>
<dbReference type="PANTHER" id="PTHR42939:SF1">
    <property type="entry name" value="ABC TRANSPORTER ATP-BINDING PROTEIN ALBC-RELATED"/>
    <property type="match status" value="1"/>
</dbReference>
<evidence type="ECO:0000256" key="3">
    <source>
        <dbReference type="ARBA" id="ARBA00022840"/>
    </source>
</evidence>
<protein>
    <submittedName>
        <fullName evidence="5">ABC transporter ATP-binding protein</fullName>
    </submittedName>
</protein>
<accession>A0ABV8AUV9</accession>
<dbReference type="Pfam" id="PF00005">
    <property type="entry name" value="ABC_tran"/>
    <property type="match status" value="1"/>
</dbReference>
<keyword evidence="6" id="KW-1185">Reference proteome</keyword>
<organism evidence="5 6">
    <name type="scientific">Algoriphagus namhaensis</name>
    <dbReference type="NCBI Taxonomy" id="915353"/>
    <lineage>
        <taxon>Bacteria</taxon>
        <taxon>Pseudomonadati</taxon>
        <taxon>Bacteroidota</taxon>
        <taxon>Cytophagia</taxon>
        <taxon>Cytophagales</taxon>
        <taxon>Cyclobacteriaceae</taxon>
        <taxon>Algoriphagus</taxon>
    </lineage>
</organism>
<comment type="caution">
    <text evidence="5">The sequence shown here is derived from an EMBL/GenBank/DDBJ whole genome shotgun (WGS) entry which is preliminary data.</text>
</comment>
<reference evidence="6" key="1">
    <citation type="journal article" date="2019" name="Int. J. Syst. Evol. Microbiol.">
        <title>The Global Catalogue of Microorganisms (GCM) 10K type strain sequencing project: providing services to taxonomists for standard genome sequencing and annotation.</title>
        <authorList>
            <consortium name="The Broad Institute Genomics Platform"/>
            <consortium name="The Broad Institute Genome Sequencing Center for Infectious Disease"/>
            <person name="Wu L."/>
            <person name="Ma J."/>
        </authorList>
    </citation>
    <scope>NUCLEOTIDE SEQUENCE [LARGE SCALE GENOMIC DNA]</scope>
    <source>
        <strain evidence="6">CCUG 60523</strain>
    </source>
</reference>
<feature type="domain" description="ABC transporter" evidence="4">
    <location>
        <begin position="2"/>
        <end position="226"/>
    </location>
</feature>
<proteinExistence type="predicted"/>
<dbReference type="PANTHER" id="PTHR42939">
    <property type="entry name" value="ABC TRANSPORTER ATP-BINDING PROTEIN ALBC-RELATED"/>
    <property type="match status" value="1"/>
</dbReference>
<sequence length="240" mass="26712">MISIQGLHKKFGKNEVLKGVDLEITSQGILAVLGPNGSGKTTLIKSILGMVIPDKGDIRVGGSQVRKNWKYRDDIDYLPQIANFPANLKVKELVSMIKDLRGKRVDESQLIETFGLEEFLSKKLSTLSGGTKQKVNLVLTLMFDSPIIILDEPTTGLDPVALIRLKDIIQKEREKGKIILITSHIMSFVEEMADGIIFLLEGKIYFEGDIESLKAQTQESNFERAIANLLTEKNAENTKI</sequence>
<evidence type="ECO:0000256" key="1">
    <source>
        <dbReference type="ARBA" id="ARBA00022448"/>
    </source>
</evidence>
<dbReference type="CDD" id="cd03230">
    <property type="entry name" value="ABC_DR_subfamily_A"/>
    <property type="match status" value="1"/>
</dbReference>
<dbReference type="InterPro" id="IPR027417">
    <property type="entry name" value="P-loop_NTPase"/>
</dbReference>
<dbReference type="EMBL" id="JBHRZS010000007">
    <property type="protein sequence ID" value="MFC3880559.1"/>
    <property type="molecule type" value="Genomic_DNA"/>
</dbReference>
<dbReference type="PROSITE" id="PS50893">
    <property type="entry name" value="ABC_TRANSPORTER_2"/>
    <property type="match status" value="1"/>
</dbReference>
<dbReference type="RefSeq" id="WP_377905916.1">
    <property type="nucleotide sequence ID" value="NZ_JBHRZS010000007.1"/>
</dbReference>
<keyword evidence="3 5" id="KW-0067">ATP-binding</keyword>
<dbReference type="Proteomes" id="UP001595805">
    <property type="component" value="Unassembled WGS sequence"/>
</dbReference>
<dbReference type="Gene3D" id="3.40.50.300">
    <property type="entry name" value="P-loop containing nucleotide triphosphate hydrolases"/>
    <property type="match status" value="1"/>
</dbReference>
<dbReference type="GO" id="GO:0005524">
    <property type="term" value="F:ATP binding"/>
    <property type="evidence" value="ECO:0007669"/>
    <property type="project" value="UniProtKB-KW"/>
</dbReference>
<keyword evidence="2" id="KW-0547">Nucleotide-binding</keyword>
<dbReference type="InterPro" id="IPR051782">
    <property type="entry name" value="ABC_Transporter_VariousFunc"/>
</dbReference>
<gene>
    <name evidence="5" type="ORF">ACFOSV_10245</name>
</gene>
<keyword evidence="1" id="KW-0813">Transport</keyword>
<dbReference type="InterPro" id="IPR003593">
    <property type="entry name" value="AAA+_ATPase"/>
</dbReference>
<dbReference type="SUPFAM" id="SSF52540">
    <property type="entry name" value="P-loop containing nucleoside triphosphate hydrolases"/>
    <property type="match status" value="1"/>
</dbReference>
<evidence type="ECO:0000313" key="5">
    <source>
        <dbReference type="EMBL" id="MFC3880559.1"/>
    </source>
</evidence>
<dbReference type="InterPro" id="IPR003439">
    <property type="entry name" value="ABC_transporter-like_ATP-bd"/>
</dbReference>
<evidence type="ECO:0000313" key="6">
    <source>
        <dbReference type="Proteomes" id="UP001595805"/>
    </source>
</evidence>
<evidence type="ECO:0000259" key="4">
    <source>
        <dbReference type="PROSITE" id="PS50893"/>
    </source>
</evidence>